<evidence type="ECO:0000313" key="2">
    <source>
        <dbReference type="EMBL" id="MPC39881.1"/>
    </source>
</evidence>
<comment type="caution">
    <text evidence="2">The sequence shown here is derived from an EMBL/GenBank/DDBJ whole genome shotgun (WGS) entry which is preliminary data.</text>
</comment>
<feature type="compositionally biased region" description="Polar residues" evidence="1">
    <location>
        <begin position="116"/>
        <end position="128"/>
    </location>
</feature>
<sequence length="137" mass="14483">MFIDIPHSATEREGGSGALALPCCTLTLLHPALLHPALLHPAMLHPAMLHPSLTLPAHLHRITSTPTTAAPVLVSSVHPHTHTPVVLSPVHDMSVVNRLWPACCVCLCVASLTTTASPSCHSAPTLTPHNLPKPRQS</sequence>
<reference evidence="2 3" key="1">
    <citation type="submission" date="2019-05" db="EMBL/GenBank/DDBJ databases">
        <title>Another draft genome of Portunus trituberculatus and its Hox gene families provides insights of decapod evolution.</title>
        <authorList>
            <person name="Jeong J.-H."/>
            <person name="Song I."/>
            <person name="Kim S."/>
            <person name="Choi T."/>
            <person name="Kim D."/>
            <person name="Ryu S."/>
            <person name="Kim W."/>
        </authorList>
    </citation>
    <scope>NUCLEOTIDE SEQUENCE [LARGE SCALE GENOMIC DNA]</scope>
    <source>
        <tissue evidence="2">Muscle</tissue>
    </source>
</reference>
<accession>A0A5B7EYN9</accession>
<dbReference type="AlphaFoldDB" id="A0A5B7EYN9"/>
<feature type="region of interest" description="Disordered" evidence="1">
    <location>
        <begin position="116"/>
        <end position="137"/>
    </location>
</feature>
<dbReference type="Proteomes" id="UP000324222">
    <property type="component" value="Unassembled WGS sequence"/>
</dbReference>
<organism evidence="2 3">
    <name type="scientific">Portunus trituberculatus</name>
    <name type="common">Swimming crab</name>
    <name type="synonym">Neptunus trituberculatus</name>
    <dbReference type="NCBI Taxonomy" id="210409"/>
    <lineage>
        <taxon>Eukaryota</taxon>
        <taxon>Metazoa</taxon>
        <taxon>Ecdysozoa</taxon>
        <taxon>Arthropoda</taxon>
        <taxon>Crustacea</taxon>
        <taxon>Multicrustacea</taxon>
        <taxon>Malacostraca</taxon>
        <taxon>Eumalacostraca</taxon>
        <taxon>Eucarida</taxon>
        <taxon>Decapoda</taxon>
        <taxon>Pleocyemata</taxon>
        <taxon>Brachyura</taxon>
        <taxon>Eubrachyura</taxon>
        <taxon>Portunoidea</taxon>
        <taxon>Portunidae</taxon>
        <taxon>Portuninae</taxon>
        <taxon>Portunus</taxon>
    </lineage>
</organism>
<proteinExistence type="predicted"/>
<dbReference type="EMBL" id="VSRR010004506">
    <property type="protein sequence ID" value="MPC39881.1"/>
    <property type="molecule type" value="Genomic_DNA"/>
</dbReference>
<evidence type="ECO:0000313" key="3">
    <source>
        <dbReference type="Proteomes" id="UP000324222"/>
    </source>
</evidence>
<evidence type="ECO:0000256" key="1">
    <source>
        <dbReference type="SAM" id="MobiDB-lite"/>
    </source>
</evidence>
<gene>
    <name evidence="2" type="ORF">E2C01_033432</name>
</gene>
<name>A0A5B7EYN9_PORTR</name>
<protein>
    <submittedName>
        <fullName evidence="2">Uncharacterized protein</fullName>
    </submittedName>
</protein>
<keyword evidence="3" id="KW-1185">Reference proteome</keyword>